<dbReference type="GO" id="GO:0016020">
    <property type="term" value="C:membrane"/>
    <property type="evidence" value="ECO:0007669"/>
    <property type="project" value="InterPro"/>
</dbReference>
<dbReference type="InterPro" id="IPR012341">
    <property type="entry name" value="6hp_glycosidase-like_sf"/>
</dbReference>
<evidence type="ECO:0000313" key="12">
    <source>
        <dbReference type="Proteomes" id="UP000007796"/>
    </source>
</evidence>
<dbReference type="PANTHER" id="PTHR11742:SF49">
    <property type="entry name" value="ALPHA-1,2-MANNOSIDASE"/>
    <property type="match status" value="1"/>
</dbReference>
<dbReference type="GO" id="GO:0005783">
    <property type="term" value="C:endoplasmic reticulum"/>
    <property type="evidence" value="ECO:0007669"/>
    <property type="project" value="TreeGrafter"/>
</dbReference>
<protein>
    <recommendedName>
        <fullName evidence="9">alpha-1,2-Mannosidase</fullName>
        <ecNumber evidence="9">3.2.1.-</ecNumber>
    </recommendedName>
</protein>
<dbReference type="GO" id="GO:0005509">
    <property type="term" value="F:calcium ion binding"/>
    <property type="evidence" value="ECO:0007669"/>
    <property type="project" value="InterPro"/>
</dbReference>
<dbReference type="SUPFAM" id="SSF48225">
    <property type="entry name" value="Seven-hairpin glycosidases"/>
    <property type="match status" value="1"/>
</dbReference>
<dbReference type="InterPro" id="IPR050749">
    <property type="entry name" value="Glycosyl_Hydrolase_47"/>
</dbReference>
<dbReference type="EC" id="3.2.1.-" evidence="9"/>
<name>F0XLS7_GROCL</name>
<feature type="disulfide bond" evidence="8">
    <location>
        <begin position="404"/>
        <end position="437"/>
    </location>
</feature>
<dbReference type="InterPro" id="IPR036026">
    <property type="entry name" value="Seven-hairpin_glycosidases"/>
</dbReference>
<keyword evidence="9" id="KW-0326">Glycosidase</keyword>
<evidence type="ECO:0000256" key="7">
    <source>
        <dbReference type="PIRSR" id="PIRSR601382-2"/>
    </source>
</evidence>
<dbReference type="InterPro" id="IPR001382">
    <property type="entry name" value="Glyco_hydro_47"/>
</dbReference>
<dbReference type="FunCoup" id="F0XLS7">
    <property type="interactions" value="83"/>
</dbReference>
<dbReference type="GO" id="GO:0004571">
    <property type="term" value="F:mannosyl-oligosaccharide 1,2-alpha-mannosidase activity"/>
    <property type="evidence" value="ECO:0007669"/>
    <property type="project" value="InterPro"/>
</dbReference>
<dbReference type="PANTHER" id="PTHR11742">
    <property type="entry name" value="MANNOSYL-OLIGOSACCHARIDE ALPHA-1,2-MANNOSIDASE-RELATED"/>
    <property type="match status" value="1"/>
</dbReference>
<evidence type="ECO:0000256" key="2">
    <source>
        <dbReference type="ARBA" id="ARBA00004922"/>
    </source>
</evidence>
<organism evidence="12">
    <name type="scientific">Grosmannia clavigera (strain kw1407 / UAMH 11150)</name>
    <name type="common">Blue stain fungus</name>
    <name type="synonym">Graphiocladiella clavigera</name>
    <dbReference type="NCBI Taxonomy" id="655863"/>
    <lineage>
        <taxon>Eukaryota</taxon>
        <taxon>Fungi</taxon>
        <taxon>Dikarya</taxon>
        <taxon>Ascomycota</taxon>
        <taxon>Pezizomycotina</taxon>
        <taxon>Sordariomycetes</taxon>
        <taxon>Sordariomycetidae</taxon>
        <taxon>Ophiostomatales</taxon>
        <taxon>Ophiostomataceae</taxon>
        <taxon>Leptographium</taxon>
    </lineage>
</organism>
<dbReference type="RefSeq" id="XP_014170686.1">
    <property type="nucleotide sequence ID" value="XM_014315211.1"/>
</dbReference>
<dbReference type="Proteomes" id="UP000007796">
    <property type="component" value="Unassembled WGS sequence"/>
</dbReference>
<evidence type="ECO:0000256" key="10">
    <source>
        <dbReference type="SAM" id="MobiDB-lite"/>
    </source>
</evidence>
<dbReference type="InParanoid" id="F0XLS7"/>
<sequence length="638" mass="71114">MMSPPRRWRSLLVVAGLMVCTVLLATRNRTELIDRYHDISPMQPLPVADAPSAKVPAPPPLEDAAERAKMRLAKLPDRYPVTSLKLIPKERREGAVPPMQKQPAPKESEEAREVRLGRLAAVKEVFERSWKGYKDVAWLADEGWGGGTMVDALDSLWMMGMHDEFRMAVRACADIDFSRTEADVINLFEVTIRYLGGFLGAYEISGKTEPVLLRKAVEVGEILLGAFDTPNRMPLAKWDWRAYVRGGMQTEAARAMPAAELGSLSLEFTKLTQLTGDERFYDATARVSDVLDHHQLRTRLPGMWPVLVDAAVPAFDGDDTFSLGGKSDSLYEYLPKQWLLLGGVLDQPRHMYSRFLPVAKKHLFRRVLNEHNWPLVFSGDARVVDDPQTGRAVVNSPRGEHLTCFVGGMVGLAARAFGEASNDRGDMALAAQLTDACVWTYNVTATGIGPEKFFYATCGSASEDQAGMRCSYTPDKWRDALEKHWKLAKDSSSDAIDRLMTSGRMAPGYVDIDDPKYMLRPEAIESVFVMWRLTGDTAWQDKAWHMFQSIARYTSTAGAVSADDPNGSGAHPVAAAGILDVTQAFQPPPMDKMESFWMGETLKYFYLVFAEWDLASLDEWVFNTEAHPFRRAGTTALP</sequence>
<evidence type="ECO:0000256" key="5">
    <source>
        <dbReference type="ARBA" id="ARBA00023157"/>
    </source>
</evidence>
<dbReference type="GO" id="GO:0036503">
    <property type="term" value="P:ERAD pathway"/>
    <property type="evidence" value="ECO:0007669"/>
    <property type="project" value="UniProtKB-ARBA"/>
</dbReference>
<feature type="active site" description="Proton donor" evidence="6">
    <location>
        <position position="189"/>
    </location>
</feature>
<dbReference type="PRINTS" id="PR00747">
    <property type="entry name" value="GLYHDRLASE47"/>
</dbReference>
<feature type="active site" description="Proton donor" evidence="6">
    <location>
        <position position="451"/>
    </location>
</feature>
<dbReference type="eggNOG" id="KOG2431">
    <property type="taxonomic scope" value="Eukaryota"/>
</dbReference>
<keyword evidence="7" id="KW-0479">Metal-binding</keyword>
<evidence type="ECO:0000256" key="3">
    <source>
        <dbReference type="ARBA" id="ARBA00007658"/>
    </source>
</evidence>
<dbReference type="AlphaFoldDB" id="F0XLS7"/>
<dbReference type="STRING" id="655863.F0XLS7"/>
<gene>
    <name evidence="11" type="ORF">CMQ_6146</name>
</gene>
<dbReference type="EMBL" id="GL629794">
    <property type="protein sequence ID" value="EFX01204.1"/>
    <property type="molecule type" value="Genomic_DNA"/>
</dbReference>
<dbReference type="GeneID" id="25979547"/>
<evidence type="ECO:0000313" key="11">
    <source>
        <dbReference type="EMBL" id="EFX01204.1"/>
    </source>
</evidence>
<feature type="binding site" evidence="7">
    <location>
        <position position="624"/>
    </location>
    <ligand>
        <name>Ca(2+)</name>
        <dbReference type="ChEBI" id="CHEBI:29108"/>
    </ligand>
</feature>
<feature type="region of interest" description="Disordered" evidence="10">
    <location>
        <begin position="91"/>
        <end position="110"/>
    </location>
</feature>
<dbReference type="OrthoDB" id="8118055at2759"/>
<dbReference type="Pfam" id="PF01532">
    <property type="entry name" value="Glyco_hydro_47"/>
    <property type="match status" value="1"/>
</dbReference>
<dbReference type="Gene3D" id="1.50.10.10">
    <property type="match status" value="1"/>
</dbReference>
<accession>F0XLS7</accession>
<dbReference type="HOGENOM" id="CLU_003818_0_0_1"/>
<dbReference type="UniPathway" id="UPA00378"/>
<keyword evidence="4 9" id="KW-0378">Hydrolase</keyword>
<comment type="cofactor">
    <cofactor evidence="1 7">
        <name>Ca(2+)</name>
        <dbReference type="ChEBI" id="CHEBI:29108"/>
    </cofactor>
</comment>
<proteinExistence type="inferred from homology"/>
<comment type="pathway">
    <text evidence="2">Protein modification; protein glycosylation.</text>
</comment>
<feature type="active site" evidence="6">
    <location>
        <position position="328"/>
    </location>
</feature>
<evidence type="ECO:0000256" key="9">
    <source>
        <dbReference type="RuleBase" id="RU361193"/>
    </source>
</evidence>
<keyword evidence="7" id="KW-0106">Calcium</keyword>
<evidence type="ECO:0000256" key="6">
    <source>
        <dbReference type="PIRSR" id="PIRSR601382-1"/>
    </source>
</evidence>
<evidence type="ECO:0000256" key="8">
    <source>
        <dbReference type="PIRSR" id="PIRSR601382-3"/>
    </source>
</evidence>
<feature type="active site" evidence="6">
    <location>
        <position position="522"/>
    </location>
</feature>
<keyword evidence="5 8" id="KW-1015">Disulfide bond</keyword>
<comment type="similarity">
    <text evidence="3 9">Belongs to the glycosyl hydrolase 47 family.</text>
</comment>
<keyword evidence="12" id="KW-1185">Reference proteome</keyword>
<dbReference type="GO" id="GO:0005975">
    <property type="term" value="P:carbohydrate metabolic process"/>
    <property type="evidence" value="ECO:0007669"/>
    <property type="project" value="InterPro"/>
</dbReference>
<evidence type="ECO:0000256" key="4">
    <source>
        <dbReference type="ARBA" id="ARBA00022801"/>
    </source>
</evidence>
<reference evidence="11 12" key="1">
    <citation type="journal article" date="2011" name="Proc. Natl. Acad. Sci. U.S.A.">
        <title>Genome and transcriptome analyses of the mountain pine beetle-fungal symbiont Grosmannia clavigera, a lodgepole pine pathogen.</title>
        <authorList>
            <person name="DiGuistini S."/>
            <person name="Wang Y."/>
            <person name="Liao N.Y."/>
            <person name="Taylor G."/>
            <person name="Tanguay P."/>
            <person name="Feau N."/>
            <person name="Henrissat B."/>
            <person name="Chan S.K."/>
            <person name="Hesse-Orce U."/>
            <person name="Alamouti S.M."/>
            <person name="Tsui C.K.M."/>
            <person name="Docking R.T."/>
            <person name="Levasseur A."/>
            <person name="Haridas S."/>
            <person name="Robertson G."/>
            <person name="Birol I."/>
            <person name="Holt R.A."/>
            <person name="Marra M.A."/>
            <person name="Hamelin R.C."/>
            <person name="Hirst M."/>
            <person name="Jones S.J.M."/>
            <person name="Bohlmann J."/>
            <person name="Breuil C."/>
        </authorList>
    </citation>
    <scope>NUCLEOTIDE SEQUENCE [LARGE SCALE GENOMIC DNA]</scope>
    <source>
        <strain evidence="12">kw1407 / UAMH 11150</strain>
    </source>
</reference>
<evidence type="ECO:0000256" key="1">
    <source>
        <dbReference type="ARBA" id="ARBA00001913"/>
    </source>
</evidence>